<feature type="transmembrane region" description="Helical" evidence="1">
    <location>
        <begin position="322"/>
        <end position="342"/>
    </location>
</feature>
<proteinExistence type="predicted"/>
<keyword evidence="3" id="KW-1185">Reference proteome</keyword>
<dbReference type="AlphaFoldDB" id="M5RKU2"/>
<feature type="transmembrane region" description="Helical" evidence="1">
    <location>
        <begin position="112"/>
        <end position="130"/>
    </location>
</feature>
<accession>M5RKU2</accession>
<feature type="transmembrane region" description="Helical" evidence="1">
    <location>
        <begin position="20"/>
        <end position="40"/>
    </location>
</feature>
<feature type="transmembrane region" description="Helical" evidence="1">
    <location>
        <begin position="81"/>
        <end position="100"/>
    </location>
</feature>
<feature type="transmembrane region" description="Helical" evidence="1">
    <location>
        <begin position="354"/>
        <end position="373"/>
    </location>
</feature>
<sequence length="690" mass="78644">MTELRPKLNPSCYPSYWRCFFCCFLLAAAVLTFSGFQHYFVIPIFEDGDFAANSLQIADAMRLQEIYGNYSRWEFSHPGPAFFYVYAIGQLIFHYALGICPQEHNAQLFTGMLFQTAFWSLSVCVIYTHARRWKPVLIIACLSFIHFQLCEQAFISIWPPHQLLMPFLCLLLSIASIVAGSRQWLWLFVLSACFCIHGHVAQPLFVLPLTAVAIAAVIYWQRPSPSSLKATHWTRVRNALWQRDVAASALITIPFLIPLFADWLKLRDSNLARILSHIRSHDEPDHTLEQSLNYYLQFYRYWDFHDAPESDELVDLLSSFPWIYSGWLVVMLLTLAGLGLAWKRRTASLRWLRWTSSLLLISILAQILTLKWGCMMDGEMFAFNAFINYAMVFLNICLFTSVLQCFLNQKAEWIAATVCCVTLLVVAAKPIHHDRWISDTGYRPMQGRNLDLQNGHVQLPADSWIYFQSPDPANDWILMTGQANQWRKDQLNVVVPDNLSIFFGKQRTIQHFLDRDEPHQLTSIEVASQPRVDSSQKFDGSFKLTSVVDLNDSVYTIPLETLASKHSGASVQTDPTTGQFVQMGGAPMVVAIPLRPTQQATMLKVELSPPTSDSFWLTLDVGATEAAHELIKQRQTLNLLLPPDWVNKSISDYGSLVIRIQLSTQPTPSTLLSKRATMGFRIHHFSLTTD</sequence>
<name>M5RKU2_9BACT</name>
<dbReference type="Proteomes" id="UP000011991">
    <property type="component" value="Unassembled WGS sequence"/>
</dbReference>
<protein>
    <submittedName>
        <fullName evidence="2">Putative membrane protein</fullName>
    </submittedName>
</protein>
<comment type="caution">
    <text evidence="2">The sequence shown here is derived from an EMBL/GenBank/DDBJ whole genome shotgun (WGS) entry which is preliminary data.</text>
</comment>
<evidence type="ECO:0000256" key="1">
    <source>
        <dbReference type="SAM" id="Phobius"/>
    </source>
</evidence>
<evidence type="ECO:0000313" key="3">
    <source>
        <dbReference type="Proteomes" id="UP000011991"/>
    </source>
</evidence>
<feature type="transmembrane region" description="Helical" evidence="1">
    <location>
        <begin position="241"/>
        <end position="261"/>
    </location>
</feature>
<feature type="transmembrane region" description="Helical" evidence="1">
    <location>
        <begin position="385"/>
        <end position="406"/>
    </location>
</feature>
<feature type="transmembrane region" description="Helical" evidence="1">
    <location>
        <begin position="200"/>
        <end position="220"/>
    </location>
</feature>
<feature type="transmembrane region" description="Helical" evidence="1">
    <location>
        <begin position="136"/>
        <end position="155"/>
    </location>
</feature>
<organism evidence="2 3">
    <name type="scientific">Rhodopirellula maiorica SM1</name>
    <dbReference type="NCBI Taxonomy" id="1265738"/>
    <lineage>
        <taxon>Bacteria</taxon>
        <taxon>Pseudomonadati</taxon>
        <taxon>Planctomycetota</taxon>
        <taxon>Planctomycetia</taxon>
        <taxon>Pirellulales</taxon>
        <taxon>Pirellulaceae</taxon>
        <taxon>Novipirellula</taxon>
    </lineage>
</organism>
<keyword evidence="1" id="KW-0472">Membrane</keyword>
<keyword evidence="1" id="KW-0812">Transmembrane</keyword>
<dbReference type="PATRIC" id="fig|1265738.3.peg.3117"/>
<evidence type="ECO:0000313" key="2">
    <source>
        <dbReference type="EMBL" id="EMI19948.1"/>
    </source>
</evidence>
<gene>
    <name evidence="2" type="ORF">RMSM_03122</name>
</gene>
<reference evidence="2 3" key="1">
    <citation type="journal article" date="2013" name="Mar. Genomics">
        <title>Expression of sulfatases in Rhodopirellula baltica and the diversity of sulfatases in the genus Rhodopirellula.</title>
        <authorList>
            <person name="Wegner C.E."/>
            <person name="Richter-Heitmann T."/>
            <person name="Klindworth A."/>
            <person name="Klockow C."/>
            <person name="Richter M."/>
            <person name="Achstetter T."/>
            <person name="Glockner F.O."/>
            <person name="Harder J."/>
        </authorList>
    </citation>
    <scope>NUCLEOTIDE SEQUENCE [LARGE SCALE GENOMIC DNA]</scope>
    <source>
        <strain evidence="2 3">SM1</strain>
    </source>
</reference>
<feature type="transmembrane region" description="Helical" evidence="1">
    <location>
        <begin position="167"/>
        <end position="188"/>
    </location>
</feature>
<dbReference type="EMBL" id="ANOG01000455">
    <property type="protein sequence ID" value="EMI19948.1"/>
    <property type="molecule type" value="Genomic_DNA"/>
</dbReference>
<keyword evidence="1" id="KW-1133">Transmembrane helix</keyword>